<comment type="caution">
    <text evidence="1">The sequence shown here is derived from an EMBL/GenBank/DDBJ whole genome shotgun (WGS) entry which is preliminary data.</text>
</comment>
<organism evidence="1 2">
    <name type="scientific">Trifolium medium</name>
    <dbReference type="NCBI Taxonomy" id="97028"/>
    <lineage>
        <taxon>Eukaryota</taxon>
        <taxon>Viridiplantae</taxon>
        <taxon>Streptophyta</taxon>
        <taxon>Embryophyta</taxon>
        <taxon>Tracheophyta</taxon>
        <taxon>Spermatophyta</taxon>
        <taxon>Magnoliopsida</taxon>
        <taxon>eudicotyledons</taxon>
        <taxon>Gunneridae</taxon>
        <taxon>Pentapetalae</taxon>
        <taxon>rosids</taxon>
        <taxon>fabids</taxon>
        <taxon>Fabales</taxon>
        <taxon>Fabaceae</taxon>
        <taxon>Papilionoideae</taxon>
        <taxon>50 kb inversion clade</taxon>
        <taxon>NPAAA clade</taxon>
        <taxon>Hologalegina</taxon>
        <taxon>IRL clade</taxon>
        <taxon>Trifolieae</taxon>
        <taxon>Trifolium</taxon>
    </lineage>
</organism>
<proteinExistence type="predicted"/>
<evidence type="ECO:0000313" key="1">
    <source>
        <dbReference type="EMBL" id="MCI04710.1"/>
    </source>
</evidence>
<name>A0A392NZL9_9FABA</name>
<dbReference type="AlphaFoldDB" id="A0A392NZL9"/>
<protein>
    <submittedName>
        <fullName evidence="1">Uncharacterized protein</fullName>
    </submittedName>
</protein>
<dbReference type="Proteomes" id="UP000265520">
    <property type="component" value="Unassembled WGS sequence"/>
</dbReference>
<dbReference type="EMBL" id="LXQA010056258">
    <property type="protein sequence ID" value="MCI04710.1"/>
    <property type="molecule type" value="Genomic_DNA"/>
</dbReference>
<accession>A0A392NZL9</accession>
<keyword evidence="2" id="KW-1185">Reference proteome</keyword>
<evidence type="ECO:0000313" key="2">
    <source>
        <dbReference type="Proteomes" id="UP000265520"/>
    </source>
</evidence>
<reference evidence="1 2" key="1">
    <citation type="journal article" date="2018" name="Front. Plant Sci.">
        <title>Red Clover (Trifolium pratense) and Zigzag Clover (T. medium) - A Picture of Genomic Similarities and Differences.</title>
        <authorList>
            <person name="Dluhosova J."/>
            <person name="Istvanek J."/>
            <person name="Nedelnik J."/>
            <person name="Repkova J."/>
        </authorList>
    </citation>
    <scope>NUCLEOTIDE SEQUENCE [LARGE SCALE GENOMIC DNA]</scope>
    <source>
        <strain evidence="2">cv. 10/8</strain>
        <tissue evidence="1">Leaf</tissue>
    </source>
</reference>
<gene>
    <name evidence="1" type="ORF">A2U01_0025757</name>
</gene>
<sequence>MPLATATKPHTILKFLTPLAGVTLLTLVASTVAIPTSATNDLSSYFLLSSRSYCILTA</sequence>